<name>A0A8S1AV17_ARCPL</name>
<sequence>MRQIASVGDWSREHRATVAPRAGVHISTHCGHSTITRESTGSRGAGRRGASRHTCGGRGPPGTLPPAPRAGARTPAPLRPAPPRPTAPPCARTSAPTIALEPPTIFTSALL</sequence>
<proteinExistence type="predicted"/>
<keyword evidence="3" id="KW-1185">Reference proteome</keyword>
<reference evidence="2 3" key="1">
    <citation type="submission" date="2020-04" db="EMBL/GenBank/DDBJ databases">
        <authorList>
            <person name="Wallbank WR R."/>
            <person name="Pardo Diaz C."/>
            <person name="Kozak K."/>
            <person name="Martin S."/>
            <person name="Jiggins C."/>
            <person name="Moest M."/>
            <person name="Warren A I."/>
            <person name="Byers J.R.P. K."/>
            <person name="Montejo-Kovacevich G."/>
            <person name="Yen C E."/>
        </authorList>
    </citation>
    <scope>NUCLEOTIDE SEQUENCE [LARGE SCALE GENOMIC DNA]</scope>
</reference>
<evidence type="ECO:0000256" key="1">
    <source>
        <dbReference type="SAM" id="MobiDB-lite"/>
    </source>
</evidence>
<gene>
    <name evidence="2" type="ORF">APLA_LOCUS13433</name>
</gene>
<dbReference type="EMBL" id="CADEBC010000554">
    <property type="protein sequence ID" value="CAB3252287.1"/>
    <property type="molecule type" value="Genomic_DNA"/>
</dbReference>
<protein>
    <submittedName>
        <fullName evidence="2">Uncharacterized protein</fullName>
    </submittedName>
</protein>
<feature type="region of interest" description="Disordered" evidence="1">
    <location>
        <begin position="1"/>
        <end position="111"/>
    </location>
</feature>
<evidence type="ECO:0000313" key="2">
    <source>
        <dbReference type="EMBL" id="CAB3252287.1"/>
    </source>
</evidence>
<organism evidence="2 3">
    <name type="scientific">Arctia plantaginis</name>
    <name type="common">Wood tiger moth</name>
    <name type="synonym">Phalaena plantaginis</name>
    <dbReference type="NCBI Taxonomy" id="874455"/>
    <lineage>
        <taxon>Eukaryota</taxon>
        <taxon>Metazoa</taxon>
        <taxon>Ecdysozoa</taxon>
        <taxon>Arthropoda</taxon>
        <taxon>Hexapoda</taxon>
        <taxon>Insecta</taxon>
        <taxon>Pterygota</taxon>
        <taxon>Neoptera</taxon>
        <taxon>Endopterygota</taxon>
        <taxon>Lepidoptera</taxon>
        <taxon>Glossata</taxon>
        <taxon>Ditrysia</taxon>
        <taxon>Noctuoidea</taxon>
        <taxon>Erebidae</taxon>
        <taxon>Arctiinae</taxon>
        <taxon>Arctia</taxon>
    </lineage>
</organism>
<feature type="compositionally biased region" description="Polar residues" evidence="1">
    <location>
        <begin position="30"/>
        <end position="39"/>
    </location>
</feature>
<comment type="caution">
    <text evidence="2">The sequence shown here is derived from an EMBL/GenBank/DDBJ whole genome shotgun (WGS) entry which is preliminary data.</text>
</comment>
<dbReference type="AlphaFoldDB" id="A0A8S1AV17"/>
<accession>A0A8S1AV17</accession>
<feature type="compositionally biased region" description="Pro residues" evidence="1">
    <location>
        <begin position="77"/>
        <end position="88"/>
    </location>
</feature>
<evidence type="ECO:0000313" key="3">
    <source>
        <dbReference type="Proteomes" id="UP000494106"/>
    </source>
</evidence>
<dbReference type="Proteomes" id="UP000494106">
    <property type="component" value="Unassembled WGS sequence"/>
</dbReference>